<dbReference type="EMBL" id="JBEZAE010000009">
    <property type="protein sequence ID" value="MEU7071690.1"/>
    <property type="molecule type" value="Genomic_DNA"/>
</dbReference>
<feature type="signal peptide" evidence="1">
    <location>
        <begin position="1"/>
        <end position="28"/>
    </location>
</feature>
<evidence type="ECO:0000256" key="1">
    <source>
        <dbReference type="SAM" id="SignalP"/>
    </source>
</evidence>
<accession>A0ABV3CBQ3</accession>
<evidence type="ECO:0000313" key="2">
    <source>
        <dbReference type="EMBL" id="MEU7071690.1"/>
    </source>
</evidence>
<gene>
    <name evidence="2" type="ORF">AB0A88_16305</name>
</gene>
<dbReference type="Proteomes" id="UP001551329">
    <property type="component" value="Unassembled WGS sequence"/>
</dbReference>
<organism evidence="2 3">
    <name type="scientific">Streptomyces narbonensis</name>
    <dbReference type="NCBI Taxonomy" id="67333"/>
    <lineage>
        <taxon>Bacteria</taxon>
        <taxon>Bacillati</taxon>
        <taxon>Actinomycetota</taxon>
        <taxon>Actinomycetes</taxon>
        <taxon>Kitasatosporales</taxon>
        <taxon>Streptomycetaceae</taxon>
        <taxon>Streptomyces</taxon>
    </lineage>
</organism>
<evidence type="ECO:0008006" key="4">
    <source>
        <dbReference type="Google" id="ProtNLM"/>
    </source>
</evidence>
<dbReference type="RefSeq" id="WP_358471089.1">
    <property type="nucleotide sequence ID" value="NZ_JBEZAE010000009.1"/>
</dbReference>
<evidence type="ECO:0000313" key="3">
    <source>
        <dbReference type="Proteomes" id="UP001551329"/>
    </source>
</evidence>
<proteinExistence type="predicted"/>
<reference evidence="2 3" key="1">
    <citation type="submission" date="2024-06" db="EMBL/GenBank/DDBJ databases">
        <title>The Natural Products Discovery Center: Release of the First 8490 Sequenced Strains for Exploring Actinobacteria Biosynthetic Diversity.</title>
        <authorList>
            <person name="Kalkreuter E."/>
            <person name="Kautsar S.A."/>
            <person name="Yang D."/>
            <person name="Bader C.D."/>
            <person name="Teijaro C.N."/>
            <person name="Fluegel L."/>
            <person name="Davis C.M."/>
            <person name="Simpson J.R."/>
            <person name="Lauterbach L."/>
            <person name="Steele A.D."/>
            <person name="Gui C."/>
            <person name="Meng S."/>
            <person name="Li G."/>
            <person name="Viehrig K."/>
            <person name="Ye F."/>
            <person name="Su P."/>
            <person name="Kiefer A.F."/>
            <person name="Nichols A."/>
            <person name="Cepeda A.J."/>
            <person name="Yan W."/>
            <person name="Fan B."/>
            <person name="Jiang Y."/>
            <person name="Adhikari A."/>
            <person name="Zheng C.-J."/>
            <person name="Schuster L."/>
            <person name="Cowan T.M."/>
            <person name="Smanski M.J."/>
            <person name="Chevrette M.G."/>
            <person name="De Carvalho L.P.S."/>
            <person name="Shen B."/>
        </authorList>
    </citation>
    <scope>NUCLEOTIDE SEQUENCE [LARGE SCALE GENOMIC DNA]</scope>
    <source>
        <strain evidence="2 3">NPDC045974</strain>
    </source>
</reference>
<protein>
    <recommendedName>
        <fullName evidence="4">Secreted protein</fullName>
    </recommendedName>
</protein>
<keyword evidence="1" id="KW-0732">Signal</keyword>
<comment type="caution">
    <text evidence="2">The sequence shown here is derived from an EMBL/GenBank/DDBJ whole genome shotgun (WGS) entry which is preliminary data.</text>
</comment>
<keyword evidence="3" id="KW-1185">Reference proteome</keyword>
<name>A0ABV3CBQ3_9ACTN</name>
<feature type="chain" id="PRO_5045218718" description="Secreted protein" evidence="1">
    <location>
        <begin position="29"/>
        <end position="313"/>
    </location>
</feature>
<sequence length="313" mass="33458">MPRHSPVRRSPLVTAVAVTGATIALALAATLPTGLGQPPAGERPPPVPTASTGAVTADDRLLHDAEQRLLRDCMRRHGFTYEVFPLDEDSGATAFVYVLDDADRARRHGYGSELRRQRDARAASDPNRAYFAALPADRKAAALAAANGTSPAGLTVTLPGGGSVRRSDRGCVAESQRGLYGDLGAWFRASTRVDALVQIRRGRVVSDPGYRGRLGAWRECMRRAGHAFAAPADARAAALSPVRPLGKDREVSLALTEVRCGGESGLARTARDLDAHHGGLLADEYRTDVETRERLRSAALTRARRVVGADERA</sequence>